<evidence type="ECO:0000313" key="3">
    <source>
        <dbReference type="Proteomes" id="UP001240447"/>
    </source>
</evidence>
<feature type="transmembrane region" description="Helical" evidence="1">
    <location>
        <begin position="12"/>
        <end position="33"/>
    </location>
</feature>
<organism evidence="2 3">
    <name type="scientific">Nocardioides massiliensis</name>
    <dbReference type="NCBI Taxonomy" id="1325935"/>
    <lineage>
        <taxon>Bacteria</taxon>
        <taxon>Bacillati</taxon>
        <taxon>Actinomycetota</taxon>
        <taxon>Actinomycetes</taxon>
        <taxon>Propionibacteriales</taxon>
        <taxon>Nocardioidaceae</taxon>
        <taxon>Nocardioides</taxon>
    </lineage>
</organism>
<proteinExistence type="predicted"/>
<evidence type="ECO:0000256" key="1">
    <source>
        <dbReference type="SAM" id="Phobius"/>
    </source>
</evidence>
<reference evidence="2 3" key="1">
    <citation type="submission" date="2023-07" db="EMBL/GenBank/DDBJ databases">
        <title>Sequencing the genomes of 1000 actinobacteria strains.</title>
        <authorList>
            <person name="Klenk H.-P."/>
        </authorList>
    </citation>
    <scope>NUCLEOTIDE SEQUENCE [LARGE SCALE GENOMIC DNA]</scope>
    <source>
        <strain evidence="2 3">GD13</strain>
    </source>
</reference>
<sequence>MSGWHDKAPPGPMSAAVLVVAVLVGIGMILLGIRVLTSTGLQSPVNAAVSDRIGRVFLVPGAVDTLAALGALLLRRRRPVVARGLMVTAAIALLVGGLVVIVGVVAIPMLLTGAGLLVAAFTDEEPGPKIRWEGR</sequence>
<evidence type="ECO:0000313" key="2">
    <source>
        <dbReference type="EMBL" id="MDP9823749.1"/>
    </source>
</evidence>
<gene>
    <name evidence="2" type="ORF">J2S59_003558</name>
</gene>
<keyword evidence="1" id="KW-0472">Membrane</keyword>
<protein>
    <recommendedName>
        <fullName evidence="4">Integral membrane protein</fullName>
    </recommendedName>
</protein>
<feature type="transmembrane region" description="Helical" evidence="1">
    <location>
        <begin position="86"/>
        <end position="111"/>
    </location>
</feature>
<accession>A0ABT9NTJ6</accession>
<keyword evidence="1" id="KW-0812">Transmembrane</keyword>
<name>A0ABT9NTJ6_9ACTN</name>
<dbReference type="RefSeq" id="WP_181642508.1">
    <property type="nucleotide sequence ID" value="NZ_CCXJ01000685.1"/>
</dbReference>
<comment type="caution">
    <text evidence="2">The sequence shown here is derived from an EMBL/GenBank/DDBJ whole genome shotgun (WGS) entry which is preliminary data.</text>
</comment>
<keyword evidence="1" id="KW-1133">Transmembrane helix</keyword>
<evidence type="ECO:0008006" key="4">
    <source>
        <dbReference type="Google" id="ProtNLM"/>
    </source>
</evidence>
<keyword evidence="3" id="KW-1185">Reference proteome</keyword>
<dbReference type="EMBL" id="JAUSQM010000001">
    <property type="protein sequence ID" value="MDP9823749.1"/>
    <property type="molecule type" value="Genomic_DNA"/>
</dbReference>
<dbReference type="Proteomes" id="UP001240447">
    <property type="component" value="Unassembled WGS sequence"/>
</dbReference>